<name>A0A3E5AQ93_9FIRM</name>
<protein>
    <recommendedName>
        <fullName evidence="4">Bacteriophage Mu GpT domain-containing protein</fullName>
    </recommendedName>
</protein>
<comment type="caution">
    <text evidence="2">The sequence shown here is derived from an EMBL/GenBank/DDBJ whole genome shotgun (WGS) entry which is preliminary data.</text>
</comment>
<dbReference type="RefSeq" id="WP_117689794.1">
    <property type="nucleotide sequence ID" value="NZ_QSUE01000002.1"/>
</dbReference>
<evidence type="ECO:0008006" key="4">
    <source>
        <dbReference type="Google" id="ProtNLM"/>
    </source>
</evidence>
<dbReference type="AlphaFoldDB" id="A0A3E5AQ93"/>
<feature type="region of interest" description="Disordered" evidence="1">
    <location>
        <begin position="43"/>
        <end position="94"/>
    </location>
</feature>
<feature type="compositionally biased region" description="Polar residues" evidence="1">
    <location>
        <begin position="54"/>
        <end position="74"/>
    </location>
</feature>
<proteinExistence type="predicted"/>
<accession>A0A3E5AQ93</accession>
<reference evidence="2 3" key="1">
    <citation type="submission" date="2018-08" db="EMBL/GenBank/DDBJ databases">
        <title>A genome reference for cultivated species of the human gut microbiota.</title>
        <authorList>
            <person name="Zou Y."/>
            <person name="Xue W."/>
            <person name="Luo G."/>
        </authorList>
    </citation>
    <scope>NUCLEOTIDE SEQUENCE [LARGE SCALE GENOMIC DNA]</scope>
    <source>
        <strain evidence="2 3">OM05-6AA</strain>
    </source>
</reference>
<evidence type="ECO:0000313" key="3">
    <source>
        <dbReference type="Proteomes" id="UP000260970"/>
    </source>
</evidence>
<organism evidence="2 3">
    <name type="scientific">Agathobacter rectalis</name>
    <dbReference type="NCBI Taxonomy" id="39491"/>
    <lineage>
        <taxon>Bacteria</taxon>
        <taxon>Bacillati</taxon>
        <taxon>Bacillota</taxon>
        <taxon>Clostridia</taxon>
        <taxon>Lachnospirales</taxon>
        <taxon>Lachnospiraceae</taxon>
        <taxon>Agathobacter</taxon>
    </lineage>
</organism>
<sequence>MTIEQMIARQQELLNAARSAGRNMTREEAAEFDSLQRSIDAARAAGAGIAHGGQSSTPAAPANNTPEGQRQQTPVAGEGGNGGQDPQNAQRAIEAERQRIRSIEDLCTEFGLEARSYIDNGSTEEQVRAAVLEHLRSQHSPVATGIQVTDTQEDKFRRAAADSLLMRSGMTLERPEDGARSLMGMSIRDLAIECLQRDGSSESNLNRRSSDELYTMMARGFYNPEASFPAILDQTIEKAYKEGYRKVAVTFDKFTKKGSLKDFKKHDNYYVAGPVGEFYEVPENGELKHDIFKDDKLPQRQLKTYGRQFTLSRKAFIDDDIGLVTSLPARHAAAARKTINKQVYQILINNSNIYDGAALFGKEHKNLLASGTGVTQEAMQTMIMALANQKDQFGESIIINPATIVVPSGMKFDMYTLFFSPTINTSDNTQAVNPLYQYRDSIEVVEDPTINALCGGLGNVMPWFLIGDPGDTDFIEVDYLNGQEIPNIRRMEAPGQLGFIWDIYLDWGISVMDYRGAVKNPGIKVDTKLKLV</sequence>
<evidence type="ECO:0000256" key="1">
    <source>
        <dbReference type="SAM" id="MobiDB-lite"/>
    </source>
</evidence>
<dbReference type="Pfam" id="PF25209">
    <property type="entry name" value="Phage_capsid_4"/>
    <property type="match status" value="1"/>
</dbReference>
<dbReference type="Proteomes" id="UP000260970">
    <property type="component" value="Unassembled WGS sequence"/>
</dbReference>
<dbReference type="EMBL" id="QSUG01000003">
    <property type="protein sequence ID" value="RGN25142.1"/>
    <property type="molecule type" value="Genomic_DNA"/>
</dbReference>
<gene>
    <name evidence="2" type="ORF">DXB72_05160</name>
</gene>
<evidence type="ECO:0000313" key="2">
    <source>
        <dbReference type="EMBL" id="RGN25142.1"/>
    </source>
</evidence>